<name>A0A7G1QBT4_9GAMM</name>
<gene>
    <name evidence="1" type="ORF">NSCAC_1761</name>
</gene>
<proteinExistence type="predicted"/>
<evidence type="ECO:0000313" key="1">
    <source>
        <dbReference type="EMBL" id="CAB1277621.1"/>
    </source>
</evidence>
<dbReference type="EMBL" id="LR778175">
    <property type="protein sequence ID" value="CAB1277621.1"/>
    <property type="molecule type" value="Genomic_DNA"/>
</dbReference>
<reference evidence="1 2" key="1">
    <citation type="submission" date="2020-03" db="EMBL/GenBank/DDBJ databases">
        <authorList>
            <person name="Picone N."/>
        </authorList>
    </citation>
    <scope>NUCLEOTIDE SEQUENCE [LARGE SCALE GENOMIC DNA]</scope>
    <source>
        <strain evidence="1">NSCAC1</strain>
    </source>
</reference>
<keyword evidence="2" id="KW-1185">Reference proteome</keyword>
<evidence type="ECO:0000313" key="2">
    <source>
        <dbReference type="Proteomes" id="UP000516072"/>
    </source>
</evidence>
<organism evidence="1 2">
    <name type="scientific">Candidatus Nitrosacidococcus tergens</name>
    <dbReference type="NCBI Taxonomy" id="553981"/>
    <lineage>
        <taxon>Bacteria</taxon>
        <taxon>Pseudomonadati</taxon>
        <taxon>Pseudomonadota</taxon>
        <taxon>Gammaproteobacteria</taxon>
        <taxon>Chromatiales</taxon>
        <taxon>Chromatiaceae</taxon>
        <taxon>Candidatus Nitrosacidococcus</taxon>
    </lineage>
</organism>
<dbReference type="AlphaFoldDB" id="A0A7G1QBT4"/>
<dbReference type="Proteomes" id="UP000516072">
    <property type="component" value="Chromosome"/>
</dbReference>
<accession>A0A7G1QBT4</accession>
<dbReference type="KEGG" id="ntg:NSCAC_1761"/>
<protein>
    <submittedName>
        <fullName evidence="1">Uncharacterized protein</fullName>
    </submittedName>
</protein>
<dbReference type="RefSeq" id="WP_232085930.1">
    <property type="nucleotide sequence ID" value="NZ_LR778175.1"/>
</dbReference>
<sequence>MIEFGVSGLQQAKLIDFPNLSSFTSVRNKDGVQNSFIYEDETFYSKIRYHIPQLELARSLFSISLYFCRSCLSSTALQQEFDVQYEVERDHLDIT</sequence>